<dbReference type="GO" id="GO:0005886">
    <property type="term" value="C:plasma membrane"/>
    <property type="evidence" value="ECO:0007669"/>
    <property type="project" value="TreeGrafter"/>
</dbReference>
<dbReference type="AlphaFoldDB" id="A0A377LZ99"/>
<dbReference type="PRINTS" id="PR00949">
    <property type="entry name" value="TYPE3IMAPROT"/>
</dbReference>
<evidence type="ECO:0000313" key="2">
    <source>
        <dbReference type="EMBL" id="STQ10811.1"/>
    </source>
</evidence>
<dbReference type="EMBL" id="UGJB01000004">
    <property type="protein sequence ID" value="STQ10811.1"/>
    <property type="molecule type" value="Genomic_DNA"/>
</dbReference>
<dbReference type="GO" id="GO:0044780">
    <property type="term" value="P:bacterial-type flagellum assembly"/>
    <property type="evidence" value="ECO:0007669"/>
    <property type="project" value="TreeGrafter"/>
</dbReference>
<sequence>MANIATKLRLPNMKETQWQVLAGPVLIMTILAMMILPLPTFVLDLLFTFNIVLSIMILLVAMFTQNTLEFSAFPTVLLFSTLLRLALNVASTRVILMNGHTGSEAAGQVGGGLRSLPGGR</sequence>
<dbReference type="GO" id="GO:0009306">
    <property type="term" value="P:protein secretion"/>
    <property type="evidence" value="ECO:0007669"/>
    <property type="project" value="InterPro"/>
</dbReference>
<keyword evidence="2" id="KW-0282">Flagellum</keyword>
<evidence type="ECO:0000256" key="1">
    <source>
        <dbReference type="SAM" id="Phobius"/>
    </source>
</evidence>
<feature type="transmembrane region" description="Helical" evidence="1">
    <location>
        <begin position="45"/>
        <end position="64"/>
    </location>
</feature>
<evidence type="ECO:0000313" key="3">
    <source>
        <dbReference type="Proteomes" id="UP000255106"/>
    </source>
</evidence>
<dbReference type="PANTHER" id="PTHR30161:SF1">
    <property type="entry name" value="FLAGELLAR BIOSYNTHESIS PROTEIN FLHA-RELATED"/>
    <property type="match status" value="1"/>
</dbReference>
<keyword evidence="2" id="KW-0966">Cell projection</keyword>
<dbReference type="Proteomes" id="UP000255106">
    <property type="component" value="Unassembled WGS sequence"/>
</dbReference>
<accession>A0A377LZ99</accession>
<proteinExistence type="predicted"/>
<keyword evidence="1" id="KW-0472">Membrane</keyword>
<dbReference type="InterPro" id="IPR001712">
    <property type="entry name" value="T3SS_FHIPEP"/>
</dbReference>
<protein>
    <submittedName>
        <fullName evidence="2">Flagellar biosynthesis protein FlhA</fullName>
    </submittedName>
</protein>
<feature type="transmembrane region" description="Helical" evidence="1">
    <location>
        <begin position="20"/>
        <end position="38"/>
    </location>
</feature>
<dbReference type="PANTHER" id="PTHR30161">
    <property type="entry name" value="FLAGELLAR EXPORT PROTEIN, MEMBRANE FLHA SUBUNIT-RELATED"/>
    <property type="match status" value="1"/>
</dbReference>
<feature type="transmembrane region" description="Helical" evidence="1">
    <location>
        <begin position="70"/>
        <end position="87"/>
    </location>
</feature>
<gene>
    <name evidence="2" type="primary">flhA_2</name>
    <name evidence="2" type="ORF">NCTC10005_03570</name>
</gene>
<organism evidence="2 3">
    <name type="scientific">Enterobacter cloacae</name>
    <dbReference type="NCBI Taxonomy" id="550"/>
    <lineage>
        <taxon>Bacteria</taxon>
        <taxon>Pseudomonadati</taxon>
        <taxon>Pseudomonadota</taxon>
        <taxon>Gammaproteobacteria</taxon>
        <taxon>Enterobacterales</taxon>
        <taxon>Enterobacteriaceae</taxon>
        <taxon>Enterobacter</taxon>
        <taxon>Enterobacter cloacae complex</taxon>
    </lineage>
</organism>
<reference evidence="2 3" key="1">
    <citation type="submission" date="2018-06" db="EMBL/GenBank/DDBJ databases">
        <authorList>
            <consortium name="Pathogen Informatics"/>
            <person name="Doyle S."/>
        </authorList>
    </citation>
    <scope>NUCLEOTIDE SEQUENCE [LARGE SCALE GENOMIC DNA]</scope>
    <source>
        <strain evidence="2 3">NCTC10005</strain>
    </source>
</reference>
<name>A0A377LZ99_ENTCL</name>
<dbReference type="Pfam" id="PF00771">
    <property type="entry name" value="FHIPEP"/>
    <property type="match status" value="1"/>
</dbReference>
<keyword evidence="2" id="KW-0969">Cilium</keyword>
<keyword evidence="1" id="KW-0812">Transmembrane</keyword>
<keyword evidence="1" id="KW-1133">Transmembrane helix</keyword>